<dbReference type="GO" id="GO:0005730">
    <property type="term" value="C:nucleolus"/>
    <property type="evidence" value="ECO:0007669"/>
    <property type="project" value="UniProtKB-SubCell"/>
</dbReference>
<dbReference type="Pfam" id="PF10447">
    <property type="entry name" value="EXOSC1"/>
    <property type="match status" value="1"/>
</dbReference>
<evidence type="ECO:0000256" key="2">
    <source>
        <dbReference type="ARBA" id="ARBA00022490"/>
    </source>
</evidence>
<feature type="domain" description="S1 motif" evidence="4">
    <location>
        <begin position="67"/>
        <end position="145"/>
    </location>
</feature>
<dbReference type="InterPro" id="IPR012340">
    <property type="entry name" value="NA-bd_OB-fold"/>
</dbReference>
<dbReference type="NCBIfam" id="NF034126">
    <property type="entry name" value="PRK09521.1"/>
    <property type="match status" value="1"/>
</dbReference>
<dbReference type="GO" id="GO:0000785">
    <property type="term" value="C:chromatin"/>
    <property type="evidence" value="ECO:0007669"/>
    <property type="project" value="EnsemblFungi"/>
</dbReference>
<dbReference type="Gene3D" id="2.40.50.100">
    <property type="match status" value="1"/>
</dbReference>
<dbReference type="PROSITE" id="PS50126">
    <property type="entry name" value="S1"/>
    <property type="match status" value="1"/>
</dbReference>
<dbReference type="PANTHER" id="PTHR12686:SF8">
    <property type="entry name" value="EXOSOME COMPLEX COMPONENT CSL4"/>
    <property type="match status" value="1"/>
</dbReference>
<dbReference type="SMART" id="SM00316">
    <property type="entry name" value="S1"/>
    <property type="match status" value="1"/>
</dbReference>
<evidence type="ECO:0000313" key="5">
    <source>
        <dbReference type="EMBL" id="ORX60057.1"/>
    </source>
</evidence>
<comment type="subcellular location">
    <subcellularLocation>
        <location evidence="1">Nucleus</location>
        <location evidence="1">Nucleolus</location>
    </subcellularLocation>
</comment>
<evidence type="ECO:0000256" key="1">
    <source>
        <dbReference type="ARBA" id="ARBA00004604"/>
    </source>
</evidence>
<dbReference type="Proteomes" id="UP000193719">
    <property type="component" value="Unassembled WGS sequence"/>
</dbReference>
<dbReference type="GO" id="GO:0003723">
    <property type="term" value="F:RNA binding"/>
    <property type="evidence" value="ECO:0007669"/>
    <property type="project" value="InterPro"/>
</dbReference>
<dbReference type="GO" id="GO:0070481">
    <property type="term" value="P:nuclear-transcribed mRNA catabolic process, non-stop decay"/>
    <property type="evidence" value="ECO:0007669"/>
    <property type="project" value="EnsemblFungi"/>
</dbReference>
<dbReference type="InterPro" id="IPR003029">
    <property type="entry name" value="S1_domain"/>
</dbReference>
<evidence type="ECO:0000313" key="6">
    <source>
        <dbReference type="Proteomes" id="UP000193719"/>
    </source>
</evidence>
<proteinExistence type="predicted"/>
<reference evidence="5 6" key="2">
    <citation type="submission" date="2016-08" db="EMBL/GenBank/DDBJ databases">
        <title>Pervasive Adenine N6-methylation of Active Genes in Fungi.</title>
        <authorList>
            <consortium name="DOE Joint Genome Institute"/>
            <person name="Mondo S.J."/>
            <person name="Dannebaum R.O."/>
            <person name="Kuo R.C."/>
            <person name="Labutti K."/>
            <person name="Haridas S."/>
            <person name="Kuo A."/>
            <person name="Salamov A."/>
            <person name="Ahrendt S.R."/>
            <person name="Lipzen A."/>
            <person name="Sullivan W."/>
            <person name="Andreopoulos W.B."/>
            <person name="Clum A."/>
            <person name="Lindquist E."/>
            <person name="Daum C."/>
            <person name="Ramamoorthy G.K."/>
            <person name="Gryganskyi A."/>
            <person name="Culley D."/>
            <person name="Magnuson J.K."/>
            <person name="James T.Y."/>
            <person name="O'Malley M.A."/>
            <person name="Stajich J.E."/>
            <person name="Spatafora J.W."/>
            <person name="Visel A."/>
            <person name="Grigoriev I.V."/>
        </authorList>
    </citation>
    <scope>NUCLEOTIDE SEQUENCE [LARGE SCALE GENOMIC DNA]</scope>
    <source>
        <strain evidence="6">finn</strain>
    </source>
</reference>
<dbReference type="GO" id="GO:0000176">
    <property type="term" value="C:nuclear exosome (RNase complex)"/>
    <property type="evidence" value="ECO:0007669"/>
    <property type="project" value="EnsemblFungi"/>
</dbReference>
<dbReference type="InterPro" id="IPR019495">
    <property type="entry name" value="EXOSC1_C"/>
</dbReference>
<dbReference type="GO" id="GO:0071038">
    <property type="term" value="P:TRAMP-dependent tRNA surveillance pathway"/>
    <property type="evidence" value="ECO:0007669"/>
    <property type="project" value="EnsemblFungi"/>
</dbReference>
<gene>
    <name evidence="5" type="ORF">BCR36DRAFT_316404</name>
</gene>
<dbReference type="GO" id="GO:0000467">
    <property type="term" value="P:exonucleolytic trimming to generate mature 3'-end of 5.8S rRNA from tricistronic rRNA transcript (SSU-rRNA, 5.8S rRNA, LSU-rRNA)"/>
    <property type="evidence" value="ECO:0007669"/>
    <property type="project" value="EnsemblFungi"/>
</dbReference>
<dbReference type="EMBL" id="MCFH01000002">
    <property type="protein sequence ID" value="ORX60057.1"/>
    <property type="molecule type" value="Genomic_DNA"/>
</dbReference>
<sequence length="187" mass="20992">MSTKIVTPGKKLGTIHEYEIGPGTYIKNNYIYASTVGEIYIINDSNKKLPCISVVKDKEQSVIPEVDSIVTGKIIRVNPKMATLAIMVVGNKPCKDDFQGIIRVQDVRSTEKDKVQIYNSFRPGDIVRARVISLGDRHSYYLTTAENELGVIFAQSISGETMIPISWQQMMCPKTKVMEYRKCAKPN</sequence>
<dbReference type="Gene3D" id="2.40.50.140">
    <property type="entry name" value="Nucleic acid-binding proteins"/>
    <property type="match status" value="1"/>
</dbReference>
<dbReference type="FunFam" id="2.40.50.140:FF:000223">
    <property type="entry name" value="Chromosome 1, whole genome shotgun sequence"/>
    <property type="match status" value="1"/>
</dbReference>
<dbReference type="GO" id="GO:0006397">
    <property type="term" value="P:mRNA processing"/>
    <property type="evidence" value="ECO:0007669"/>
    <property type="project" value="EnsemblFungi"/>
</dbReference>
<dbReference type="SUPFAM" id="SSF110324">
    <property type="entry name" value="Ribosomal L27 protein-like"/>
    <property type="match status" value="1"/>
</dbReference>
<dbReference type="AlphaFoldDB" id="A0A1Y1VMA5"/>
<dbReference type="CDD" id="cd05791">
    <property type="entry name" value="S1_CSL4"/>
    <property type="match status" value="1"/>
</dbReference>
<keyword evidence="2" id="KW-0963">Cytoplasm</keyword>
<organism evidence="5 6">
    <name type="scientific">Piromyces finnis</name>
    <dbReference type="NCBI Taxonomy" id="1754191"/>
    <lineage>
        <taxon>Eukaryota</taxon>
        <taxon>Fungi</taxon>
        <taxon>Fungi incertae sedis</taxon>
        <taxon>Chytridiomycota</taxon>
        <taxon>Chytridiomycota incertae sedis</taxon>
        <taxon>Neocallimastigomycetes</taxon>
        <taxon>Neocallimastigales</taxon>
        <taxon>Neocallimastigaceae</taxon>
        <taxon>Piromyces</taxon>
    </lineage>
</organism>
<name>A0A1Y1VMA5_9FUNG</name>
<keyword evidence="6" id="KW-1185">Reference proteome</keyword>
<dbReference type="OrthoDB" id="440760at2759"/>
<dbReference type="InterPro" id="IPR025721">
    <property type="entry name" value="Exosome_cplx_N_dom"/>
</dbReference>
<dbReference type="GO" id="GO:0000177">
    <property type="term" value="C:cytoplasmic exosome (RNase complex)"/>
    <property type="evidence" value="ECO:0007669"/>
    <property type="project" value="EnsemblFungi"/>
</dbReference>
<reference evidence="5 6" key="1">
    <citation type="submission" date="2016-08" db="EMBL/GenBank/DDBJ databases">
        <title>Genomes of anaerobic fungi encode conserved fungal cellulosomes for biomass hydrolysis.</title>
        <authorList>
            <consortium name="DOE Joint Genome Institute"/>
            <person name="Haitjema C.H."/>
            <person name="Gilmore S.P."/>
            <person name="Henske J.K."/>
            <person name="Solomon K.V."/>
            <person name="De Groot R."/>
            <person name="Kuo A."/>
            <person name="Mondo S.J."/>
            <person name="Salamov A.A."/>
            <person name="Labutti K."/>
            <person name="Zhao Z."/>
            <person name="Chiniquy J."/>
            <person name="Barry K."/>
            <person name="Brewer H.M."/>
            <person name="Purvine S.O."/>
            <person name="Wright A.T."/>
            <person name="Boxma B."/>
            <person name="Van Alen T."/>
            <person name="Hackstein J.H."/>
            <person name="Baker S.E."/>
            <person name="Grigoriev I.V."/>
            <person name="O'Malley M.A."/>
        </authorList>
    </citation>
    <scope>NUCLEOTIDE SEQUENCE [LARGE SCALE GENOMIC DNA]</scope>
    <source>
        <strain evidence="6">finn</strain>
    </source>
</reference>
<comment type="caution">
    <text evidence="5">The sequence shown here is derived from an EMBL/GenBank/DDBJ whole genome shotgun (WGS) entry which is preliminary data.</text>
</comment>
<dbReference type="SUPFAM" id="SSF50249">
    <property type="entry name" value="Nucleic acid-binding proteins"/>
    <property type="match status" value="1"/>
</dbReference>
<dbReference type="InterPro" id="IPR039771">
    <property type="entry name" value="Csl4"/>
</dbReference>
<accession>A0A1Y1VMA5</accession>
<protein>
    <recommendedName>
        <fullName evidence="4">S1 motif domain-containing protein</fullName>
    </recommendedName>
</protein>
<dbReference type="STRING" id="1754191.A0A1Y1VMA5"/>
<dbReference type="Pfam" id="PF14382">
    <property type="entry name" value="ECR1_N"/>
    <property type="match status" value="1"/>
</dbReference>
<dbReference type="PANTHER" id="PTHR12686">
    <property type="entry name" value="3'-5' EXORIBONUCLEASE CSL4-RELATED"/>
    <property type="match status" value="1"/>
</dbReference>
<keyword evidence="3" id="KW-0271">Exosome</keyword>
<evidence type="ECO:0000256" key="3">
    <source>
        <dbReference type="ARBA" id="ARBA00022835"/>
    </source>
</evidence>
<dbReference type="GO" id="GO:0071035">
    <property type="term" value="P:nuclear polyadenylation-dependent rRNA catabolic process"/>
    <property type="evidence" value="ECO:0007669"/>
    <property type="project" value="EnsemblFungi"/>
</dbReference>
<evidence type="ECO:0000259" key="4">
    <source>
        <dbReference type="PROSITE" id="PS50126"/>
    </source>
</evidence>